<organism evidence="2 3">
    <name type="scientific">Paraburkholderia humisilvae</name>
    <dbReference type="NCBI Taxonomy" id="627669"/>
    <lineage>
        <taxon>Bacteria</taxon>
        <taxon>Pseudomonadati</taxon>
        <taxon>Pseudomonadota</taxon>
        <taxon>Betaproteobacteria</taxon>
        <taxon>Burkholderiales</taxon>
        <taxon>Burkholderiaceae</taxon>
        <taxon>Paraburkholderia</taxon>
    </lineage>
</organism>
<dbReference type="PROSITE" id="PS51186">
    <property type="entry name" value="GNAT"/>
    <property type="match status" value="1"/>
</dbReference>
<dbReference type="InterPro" id="IPR016181">
    <property type="entry name" value="Acyl_CoA_acyltransferase"/>
</dbReference>
<protein>
    <recommendedName>
        <fullName evidence="1">N-acetyltransferase domain-containing protein</fullName>
    </recommendedName>
</protein>
<reference evidence="2 3" key="1">
    <citation type="submission" date="2020-04" db="EMBL/GenBank/DDBJ databases">
        <authorList>
            <person name="De Canck E."/>
        </authorList>
    </citation>
    <scope>NUCLEOTIDE SEQUENCE [LARGE SCALE GENOMIC DNA]</scope>
    <source>
        <strain evidence="2 3">LMG 29542</strain>
    </source>
</reference>
<dbReference type="GO" id="GO:0016747">
    <property type="term" value="F:acyltransferase activity, transferring groups other than amino-acyl groups"/>
    <property type="evidence" value="ECO:0007669"/>
    <property type="project" value="InterPro"/>
</dbReference>
<dbReference type="Proteomes" id="UP000494363">
    <property type="component" value="Unassembled WGS sequence"/>
</dbReference>
<dbReference type="InterPro" id="IPR000182">
    <property type="entry name" value="GNAT_dom"/>
</dbReference>
<dbReference type="Pfam" id="PF00583">
    <property type="entry name" value="Acetyltransf_1"/>
    <property type="match status" value="1"/>
</dbReference>
<proteinExistence type="predicted"/>
<dbReference type="SUPFAM" id="SSF55729">
    <property type="entry name" value="Acyl-CoA N-acyltransferases (Nat)"/>
    <property type="match status" value="1"/>
</dbReference>
<sequence length="202" mass="23194">MSRNVRSLTQSDARPDVSKIVAVVPEDFRLWAEHIDRLFAESGRDGQPLFSPFEQAPNVSSPERRTRFERSLALPVRHPGWMRAWSVRDQDQRIIGHLDLFGSNIPSENHRMTLGIGCELSFRRRGMGTVLMRHAIDFALENAIEWIDLFVFSDNAAAVALYRRFGFVDTGRRSDRFRLMGRTVDDVMMTLHVPLSAEPVRN</sequence>
<evidence type="ECO:0000313" key="2">
    <source>
        <dbReference type="EMBL" id="CAB3767186.1"/>
    </source>
</evidence>
<dbReference type="EMBL" id="CADIKH010000032">
    <property type="protein sequence ID" value="CAB3767186.1"/>
    <property type="molecule type" value="Genomic_DNA"/>
</dbReference>
<dbReference type="InterPro" id="IPR050276">
    <property type="entry name" value="MshD_Acetyltransferase"/>
</dbReference>
<dbReference type="PANTHER" id="PTHR43617:SF34">
    <property type="entry name" value="PUTATIVE-RELATED"/>
    <property type="match status" value="1"/>
</dbReference>
<feature type="domain" description="N-acetyltransferase" evidence="1">
    <location>
        <begin position="18"/>
        <end position="185"/>
    </location>
</feature>
<keyword evidence="3" id="KW-1185">Reference proteome</keyword>
<accession>A0A6J5EPP4</accession>
<dbReference type="PANTHER" id="PTHR43617">
    <property type="entry name" value="L-AMINO ACID N-ACETYLTRANSFERASE"/>
    <property type="match status" value="1"/>
</dbReference>
<dbReference type="CDD" id="cd04301">
    <property type="entry name" value="NAT_SF"/>
    <property type="match status" value="1"/>
</dbReference>
<gene>
    <name evidence="2" type="ORF">LMG29542_05533</name>
</gene>
<dbReference type="AlphaFoldDB" id="A0A6J5EPP4"/>
<dbReference type="Gene3D" id="3.40.630.30">
    <property type="match status" value="1"/>
</dbReference>
<evidence type="ECO:0000313" key="3">
    <source>
        <dbReference type="Proteomes" id="UP000494363"/>
    </source>
</evidence>
<name>A0A6J5EPP4_9BURK</name>
<evidence type="ECO:0000259" key="1">
    <source>
        <dbReference type="PROSITE" id="PS51186"/>
    </source>
</evidence>